<protein>
    <submittedName>
        <fullName evidence="1">Uncharacterized protein</fullName>
    </submittedName>
</protein>
<dbReference type="AlphaFoldDB" id="B8AA99"/>
<dbReference type="Proteomes" id="UP000007015">
    <property type="component" value="Chromosome 1"/>
</dbReference>
<dbReference type="EMBL" id="CM000126">
    <property type="protein sequence ID" value="EEC70899.1"/>
    <property type="molecule type" value="Genomic_DNA"/>
</dbReference>
<reference evidence="1" key="2">
    <citation type="submission" date="2006-09" db="EMBL/GenBank/DDBJ databases">
        <title>Improved gene annotation of the rice (Oryza sativa) genomes.</title>
        <authorList>
            <person name="Wang J."/>
            <person name="Li R."/>
            <person name="Fan W."/>
            <person name="Huang Q."/>
            <person name="Zhang J."/>
            <person name="Zhou Y."/>
            <person name="Hu Y."/>
            <person name="Zi S."/>
            <person name="Li J."/>
            <person name="Ni P."/>
            <person name="Zheng H."/>
            <person name="Zhang Y."/>
            <person name="Zhao M."/>
            <person name="Hao Q."/>
            <person name="McDermott J."/>
            <person name="Samudrala R."/>
            <person name="Kristiansen K."/>
            <person name="Wong G.K.-S."/>
        </authorList>
    </citation>
    <scope>NUCLEOTIDE SEQUENCE</scope>
</reference>
<dbReference type="Gramene" id="BGIOSGA005816-TA">
    <property type="protein sequence ID" value="BGIOSGA005816-PA"/>
    <property type="gene ID" value="BGIOSGA005816"/>
</dbReference>
<dbReference type="EMBL" id="CM000127">
    <property type="protein sequence ID" value="EEC73808.1"/>
    <property type="molecule type" value="Genomic_DNA"/>
</dbReference>
<dbReference type="Proteomes" id="UP000007015">
    <property type="component" value="Chromosome 2"/>
</dbReference>
<dbReference type="HOGENOM" id="CLU_2658866_0_0_1"/>
<gene>
    <name evidence="1" type="ORF">OsI_02443</name>
    <name evidence="2" type="ORF">OsI_08518</name>
</gene>
<accession>B8AA99</accession>
<evidence type="ECO:0000313" key="1">
    <source>
        <dbReference type="EMBL" id="EEC70899.1"/>
    </source>
</evidence>
<name>B8AA99_ORYSI</name>
<sequence>MADVNALTGVSLTLKAPGFIGAGGDDVVASFDFFELPHPESIHWAVRTLKAAGALGKKNSLRHCRTTSRVQHCIDT</sequence>
<evidence type="ECO:0000313" key="3">
    <source>
        <dbReference type="Proteomes" id="UP000007015"/>
    </source>
</evidence>
<evidence type="ECO:0000313" key="2">
    <source>
        <dbReference type="EMBL" id="EEC73808.1"/>
    </source>
</evidence>
<keyword evidence="3" id="KW-1185">Reference proteome</keyword>
<reference evidence="1 3" key="1">
    <citation type="journal article" date="2005" name="PLoS Biol.">
        <title>The genomes of Oryza sativa: a history of duplications.</title>
        <authorList>
            <person name="Yu J."/>
            <person name="Wang J."/>
            <person name="Lin W."/>
            <person name="Li S."/>
            <person name="Li H."/>
            <person name="Zhou J."/>
            <person name="Ni P."/>
            <person name="Dong W."/>
            <person name="Hu S."/>
            <person name="Zeng C."/>
            <person name="Zhang J."/>
            <person name="Zhang Y."/>
            <person name="Li R."/>
            <person name="Xu Z."/>
            <person name="Li S."/>
            <person name="Li X."/>
            <person name="Zheng H."/>
            <person name="Cong L."/>
            <person name="Lin L."/>
            <person name="Yin J."/>
            <person name="Geng J."/>
            <person name="Li G."/>
            <person name="Shi J."/>
            <person name="Liu J."/>
            <person name="Lv H."/>
            <person name="Li J."/>
            <person name="Wang J."/>
            <person name="Deng Y."/>
            <person name="Ran L."/>
            <person name="Shi X."/>
            <person name="Wang X."/>
            <person name="Wu Q."/>
            <person name="Li C."/>
            <person name="Ren X."/>
            <person name="Wang J."/>
            <person name="Wang X."/>
            <person name="Li D."/>
            <person name="Liu D."/>
            <person name="Zhang X."/>
            <person name="Ji Z."/>
            <person name="Zhao W."/>
            <person name="Sun Y."/>
            <person name="Zhang Z."/>
            <person name="Bao J."/>
            <person name="Han Y."/>
            <person name="Dong L."/>
            <person name="Ji J."/>
            <person name="Chen P."/>
            <person name="Wu S."/>
            <person name="Liu J."/>
            <person name="Xiao Y."/>
            <person name="Bu D."/>
            <person name="Tan J."/>
            <person name="Yang L."/>
            <person name="Ye C."/>
            <person name="Zhang J."/>
            <person name="Xu J."/>
            <person name="Zhou Y."/>
            <person name="Yu Y."/>
            <person name="Zhang B."/>
            <person name="Zhuang S."/>
            <person name="Wei H."/>
            <person name="Liu B."/>
            <person name="Lei M."/>
            <person name="Yu H."/>
            <person name="Li Y."/>
            <person name="Xu H."/>
            <person name="Wei S."/>
            <person name="He X."/>
            <person name="Fang L."/>
            <person name="Zhang Z."/>
            <person name="Zhang Y."/>
            <person name="Huang X."/>
            <person name="Su Z."/>
            <person name="Tong W."/>
            <person name="Li J."/>
            <person name="Tong Z."/>
            <person name="Li S."/>
            <person name="Ye J."/>
            <person name="Wang L."/>
            <person name="Fang L."/>
            <person name="Lei T."/>
            <person name="Chen C."/>
            <person name="Chen H."/>
            <person name="Xu Z."/>
            <person name="Li H."/>
            <person name="Huang H."/>
            <person name="Zhang F."/>
            <person name="Xu H."/>
            <person name="Li N."/>
            <person name="Zhao C."/>
            <person name="Li S."/>
            <person name="Dong L."/>
            <person name="Huang Y."/>
            <person name="Li L."/>
            <person name="Xi Y."/>
            <person name="Qi Q."/>
            <person name="Li W."/>
            <person name="Zhang B."/>
            <person name="Hu W."/>
            <person name="Zhang Y."/>
            <person name="Tian X."/>
            <person name="Jiao Y."/>
            <person name="Liang X."/>
            <person name="Jin J."/>
            <person name="Gao L."/>
            <person name="Zheng W."/>
            <person name="Hao B."/>
            <person name="Liu S."/>
            <person name="Wang W."/>
            <person name="Yuan L."/>
            <person name="Cao M."/>
            <person name="McDermott J."/>
            <person name="Samudrala R."/>
            <person name="Wang J."/>
            <person name="Wong G.K."/>
            <person name="Yang H."/>
        </authorList>
    </citation>
    <scope>NUCLEOTIDE SEQUENCE [LARGE SCALE GENOMIC DNA]</scope>
    <source>
        <strain evidence="3">cv. 93-11</strain>
    </source>
</reference>
<reference evidence="1" key="3">
    <citation type="submission" date="2008-12" db="EMBL/GenBank/DDBJ databases">
        <authorList>
            <person name="Wang J."/>
            <person name="Li R."/>
            <person name="Fan W."/>
            <person name="Huang Q."/>
            <person name="Zhang J."/>
            <person name="Zhou Y."/>
            <person name="Hu Y."/>
            <person name="Zi S."/>
            <person name="Li J."/>
            <person name="Ni P."/>
            <person name="Zheng H."/>
            <person name="Zhang Y."/>
            <person name="Zhao M."/>
            <person name="Hao Q."/>
            <person name="McDermott J."/>
            <person name="Samudrala R."/>
            <person name="Kristiansen K."/>
            <person name="Wong G.K.-S."/>
        </authorList>
    </citation>
    <scope>NUCLEOTIDE SEQUENCE</scope>
</reference>
<organism evidence="1 3">
    <name type="scientific">Oryza sativa subsp. indica</name>
    <name type="common">Rice</name>
    <dbReference type="NCBI Taxonomy" id="39946"/>
    <lineage>
        <taxon>Eukaryota</taxon>
        <taxon>Viridiplantae</taxon>
        <taxon>Streptophyta</taxon>
        <taxon>Embryophyta</taxon>
        <taxon>Tracheophyta</taxon>
        <taxon>Spermatophyta</taxon>
        <taxon>Magnoliopsida</taxon>
        <taxon>Liliopsida</taxon>
        <taxon>Poales</taxon>
        <taxon>Poaceae</taxon>
        <taxon>BOP clade</taxon>
        <taxon>Oryzoideae</taxon>
        <taxon>Oryzeae</taxon>
        <taxon>Oryzinae</taxon>
        <taxon>Oryza</taxon>
        <taxon>Oryza sativa</taxon>
    </lineage>
</organism>
<proteinExistence type="predicted"/>
<dbReference type="Gramene" id="BGIOSGA003771-TA">
    <property type="protein sequence ID" value="BGIOSGA003771-PA"/>
    <property type="gene ID" value="BGIOSGA003771"/>
</dbReference>